<evidence type="ECO:0000313" key="12">
    <source>
        <dbReference type="EMBL" id="AOM66799.1"/>
    </source>
</evidence>
<evidence type="ECO:0000256" key="2">
    <source>
        <dbReference type="ARBA" id="ARBA00012814"/>
    </source>
</evidence>
<comment type="cofactor">
    <cofactor evidence="1">
        <name>Mg(2+)</name>
        <dbReference type="ChEBI" id="CHEBI:18420"/>
    </cofactor>
</comment>
<dbReference type="SUPFAM" id="SSF56037">
    <property type="entry name" value="PheT/TilS domain"/>
    <property type="match status" value="1"/>
</dbReference>
<keyword evidence="9 12" id="KW-0030">Aminoacyl-tRNA synthetase</keyword>
<dbReference type="CDD" id="cd00769">
    <property type="entry name" value="PheRS_beta_core"/>
    <property type="match status" value="1"/>
</dbReference>
<reference evidence="12" key="2">
    <citation type="submission" date="2017-07" db="EMBL/GenBank/DDBJ databases">
        <authorList>
            <person name="Sun Z.S."/>
            <person name="Albrecht U."/>
            <person name="Echele G."/>
            <person name="Lee C.C."/>
        </authorList>
    </citation>
    <scope>NUCLEOTIDE SEQUENCE</scope>
</reference>
<dbReference type="Pfam" id="PF03484">
    <property type="entry name" value="B5"/>
    <property type="match status" value="1"/>
</dbReference>
<dbReference type="Gene3D" id="3.30.56.10">
    <property type="match status" value="2"/>
</dbReference>
<dbReference type="GO" id="GO:0003723">
    <property type="term" value="F:RNA binding"/>
    <property type="evidence" value="ECO:0007669"/>
    <property type="project" value="InterPro"/>
</dbReference>
<keyword evidence="5" id="KW-0547">Nucleotide-binding</keyword>
<dbReference type="SMART" id="SM00873">
    <property type="entry name" value="B3_4"/>
    <property type="match status" value="1"/>
</dbReference>
<dbReference type="InterPro" id="IPR020825">
    <property type="entry name" value="Phe-tRNA_synthase-like_B3/B4"/>
</dbReference>
<dbReference type="Gene3D" id="3.50.40.10">
    <property type="entry name" value="Phenylalanyl-trna Synthetase, Chain B, domain 3"/>
    <property type="match status" value="1"/>
</dbReference>
<dbReference type="PROSITE" id="PS51483">
    <property type="entry name" value="B5"/>
    <property type="match status" value="1"/>
</dbReference>
<dbReference type="InterPro" id="IPR009061">
    <property type="entry name" value="DNA-bd_dom_put_sf"/>
</dbReference>
<dbReference type="Gene3D" id="3.30.930.10">
    <property type="entry name" value="Bira Bifunctional Protein, Domain 2"/>
    <property type="match status" value="1"/>
</dbReference>
<dbReference type="GO" id="GO:0006432">
    <property type="term" value="P:phenylalanyl-tRNA aminoacylation"/>
    <property type="evidence" value="ECO:0007669"/>
    <property type="project" value="InterPro"/>
</dbReference>
<evidence type="ECO:0000256" key="8">
    <source>
        <dbReference type="ARBA" id="ARBA00022917"/>
    </source>
</evidence>
<dbReference type="InterPro" id="IPR005146">
    <property type="entry name" value="B3/B4_tRNA-bd"/>
</dbReference>
<accession>A0A1C9CEJ0</accession>
<geneLocation type="plastid" evidence="12"/>
<proteinExistence type="predicted"/>
<dbReference type="GO" id="GO:0005524">
    <property type="term" value="F:ATP binding"/>
    <property type="evidence" value="ECO:0007669"/>
    <property type="project" value="UniProtKB-KW"/>
</dbReference>
<dbReference type="Pfam" id="PF03147">
    <property type="entry name" value="FDX-ACB"/>
    <property type="match status" value="1"/>
</dbReference>
<gene>
    <name evidence="12" type="primary">syfB</name>
    <name evidence="12" type="ORF">Eryt_131</name>
</gene>
<feature type="domain" description="B5" evidence="11">
    <location>
        <begin position="290"/>
        <end position="376"/>
    </location>
</feature>
<dbReference type="EC" id="6.1.1.20" evidence="2"/>
<dbReference type="Pfam" id="PF03483">
    <property type="entry name" value="B3_4"/>
    <property type="match status" value="1"/>
</dbReference>
<keyword evidence="4" id="KW-0479">Metal-binding</keyword>
<reference evidence="12" key="1">
    <citation type="journal article" date="2016" name="BMC Biol.">
        <title>Parallel evolution of highly conserved plastid genome architecture in red seaweeds and seed plants.</title>
        <authorList>
            <person name="Lee J."/>
            <person name="Cho C.H."/>
            <person name="Park S.I."/>
            <person name="Choi J.W."/>
            <person name="Song H.S."/>
            <person name="West J.A."/>
            <person name="Bhattacharya D."/>
            <person name="Yoon H.S."/>
        </authorList>
    </citation>
    <scope>NUCLEOTIDE SEQUENCE</scope>
</reference>
<organism evidence="12">
    <name type="scientific">Erythrotrichia carnea</name>
    <dbReference type="NCBI Taxonomy" id="35151"/>
    <lineage>
        <taxon>Eukaryota</taxon>
        <taxon>Rhodophyta</taxon>
        <taxon>Compsopogonophyceae</taxon>
        <taxon>Erythropeltidales</taxon>
        <taxon>Erythrotrichiaceae</taxon>
        <taxon>Erythrotrichia</taxon>
    </lineage>
</organism>
<dbReference type="InterPro" id="IPR045864">
    <property type="entry name" value="aa-tRNA-synth_II/BPL/LPL"/>
</dbReference>
<evidence type="ECO:0000256" key="5">
    <source>
        <dbReference type="ARBA" id="ARBA00022741"/>
    </source>
</evidence>
<dbReference type="InterPro" id="IPR045060">
    <property type="entry name" value="Phe-tRNA-ligase_IIc_bsu"/>
</dbReference>
<dbReference type="AlphaFoldDB" id="A0A1C9CEJ0"/>
<dbReference type="InterPro" id="IPR041616">
    <property type="entry name" value="PheRS_beta_core"/>
</dbReference>
<dbReference type="Pfam" id="PF17759">
    <property type="entry name" value="tRNA_synthFbeta"/>
    <property type="match status" value="1"/>
</dbReference>
<dbReference type="PANTHER" id="PTHR10947:SF0">
    <property type="entry name" value="PHENYLALANINE--TRNA LIGASE BETA SUBUNIT"/>
    <property type="match status" value="1"/>
</dbReference>
<dbReference type="SUPFAM" id="SSF55681">
    <property type="entry name" value="Class II aaRS and biotin synthetases"/>
    <property type="match status" value="1"/>
</dbReference>
<evidence type="ECO:0000259" key="11">
    <source>
        <dbReference type="PROSITE" id="PS51483"/>
    </source>
</evidence>
<feature type="domain" description="FDX-ACB" evidence="10">
    <location>
        <begin position="600"/>
        <end position="693"/>
    </location>
</feature>
<evidence type="ECO:0000256" key="7">
    <source>
        <dbReference type="ARBA" id="ARBA00022842"/>
    </source>
</evidence>
<dbReference type="SMART" id="SM00896">
    <property type="entry name" value="FDX-ACB"/>
    <property type="match status" value="1"/>
</dbReference>
<keyword evidence="3" id="KW-0436">Ligase</keyword>
<evidence type="ECO:0000256" key="9">
    <source>
        <dbReference type="ARBA" id="ARBA00023146"/>
    </source>
</evidence>
<name>A0A1C9CEJ0_9RHOD</name>
<dbReference type="GeneID" id="29073973"/>
<keyword evidence="6" id="KW-0067">ATP-binding</keyword>
<evidence type="ECO:0000259" key="10">
    <source>
        <dbReference type="PROSITE" id="PS51447"/>
    </source>
</evidence>
<dbReference type="GO" id="GO:0000287">
    <property type="term" value="F:magnesium ion binding"/>
    <property type="evidence" value="ECO:0007669"/>
    <property type="project" value="InterPro"/>
</dbReference>
<dbReference type="InterPro" id="IPR005147">
    <property type="entry name" value="tRNA_synthase_B5-dom"/>
</dbReference>
<evidence type="ECO:0000256" key="6">
    <source>
        <dbReference type="ARBA" id="ARBA00022840"/>
    </source>
</evidence>
<evidence type="ECO:0000256" key="1">
    <source>
        <dbReference type="ARBA" id="ARBA00001946"/>
    </source>
</evidence>
<keyword evidence="12" id="KW-0934">Plastid</keyword>
<dbReference type="GO" id="GO:0004826">
    <property type="term" value="F:phenylalanine-tRNA ligase activity"/>
    <property type="evidence" value="ECO:0007669"/>
    <property type="project" value="UniProtKB-EC"/>
</dbReference>
<dbReference type="SUPFAM" id="SSF46955">
    <property type="entry name" value="Putative DNA-binding domain"/>
    <property type="match status" value="2"/>
</dbReference>
<dbReference type="PROSITE" id="PS51447">
    <property type="entry name" value="FDX_ACB"/>
    <property type="match status" value="1"/>
</dbReference>
<evidence type="ECO:0000256" key="3">
    <source>
        <dbReference type="ARBA" id="ARBA00022598"/>
    </source>
</evidence>
<dbReference type="InterPro" id="IPR005121">
    <property type="entry name" value="Fdx_antiC-bd"/>
</dbReference>
<dbReference type="GO" id="GO:0009328">
    <property type="term" value="C:phenylalanine-tRNA ligase complex"/>
    <property type="evidence" value="ECO:0007669"/>
    <property type="project" value="TreeGrafter"/>
</dbReference>
<dbReference type="EMBL" id="KX284721">
    <property type="protein sequence ID" value="AOM66799.1"/>
    <property type="molecule type" value="Genomic_DNA"/>
</dbReference>
<keyword evidence="7" id="KW-0460">Magnesium</keyword>
<evidence type="ECO:0000256" key="4">
    <source>
        <dbReference type="ARBA" id="ARBA00022723"/>
    </source>
</evidence>
<dbReference type="PANTHER" id="PTHR10947">
    <property type="entry name" value="PHENYLALANYL-TRNA SYNTHETASE BETA CHAIN AND LEUCINE-RICH REPEAT-CONTAINING PROTEIN 47"/>
    <property type="match status" value="1"/>
</dbReference>
<keyword evidence="8" id="KW-0648">Protein biosynthesis</keyword>
<dbReference type="RefSeq" id="YP_009297456.1">
    <property type="nucleotide sequence ID" value="NC_031176.2"/>
</dbReference>
<dbReference type="SUPFAM" id="SSF54991">
    <property type="entry name" value="Anticodon-binding domain of PheRS"/>
    <property type="match status" value="1"/>
</dbReference>
<dbReference type="InterPro" id="IPR036690">
    <property type="entry name" value="Fdx_antiC-bd_sf"/>
</dbReference>
<protein>
    <recommendedName>
        <fullName evidence="2">phenylalanine--tRNA ligase</fullName>
        <ecNumber evidence="2">6.1.1.20</ecNumber>
    </recommendedName>
</protein>
<dbReference type="Gene3D" id="3.30.70.380">
    <property type="entry name" value="Ferrodoxin-fold anticodon-binding domain"/>
    <property type="match status" value="1"/>
</dbReference>
<sequence length="693" mass="79952">MKISWEWLNSLLNLEHIKPQDLSDKLTLAGCEIEEINYITLSNKKDCILDITSTPNRSDLQGMIGIAKEICAILNLDNNSISRIENELVLAEKEMHLISYENNKSPITANHCCISKISQENTPEWITNRLTASDIEIYNDIRDIGNYIMLKWGHPIEITDLSTIGPLTGQDILFIKERQSNKHHEIEELIVTKYKNKTVGISGVKIENHYTPSRLSEDICIQTSLVPINIVRKNSKHLSVRNEASIRHERGLNDKSLNLALLDTILLIKKTYSKAVVGSIYNNIIKRPYLENFSIKLNINKVQKVLGAIEISKKKQDISETRIRDILVSLGCSVVKCESSKYLEVKIPIERQNDVHREIDLIEEIARIQGFNSFKGDLPKFNNEQVFSRRNSIIKNFEKKLRSLGMTEVIHYSLTSPTVDKNVMLDNPIMSEYNCLRTNLTVNLIDFFKSNLRKGNYNCDAFEIGRVFSKNKDSYIPIERDVVGGIFGGRLIRTKWDSTLKTIDWFEAKGVIELLLWNIVQKIEWKREIQNEYLNILHPQRSSNIYFNKEYVGVFGEIHPQIIKAKNLPKNTYCFELNLATIIKNIKHTTYYPYEFSDYSSFPSIVRDIAIVTPISTSVESIMDIIKNEKCAILKNTQLFDEYKGNNIEKGKRSIGFRLTYQSQSKTLTNEEVDKINEQLKITIKEKLQTKFR</sequence>
<dbReference type="SMART" id="SM00874">
    <property type="entry name" value="B5"/>
    <property type="match status" value="1"/>
</dbReference>